<dbReference type="GO" id="GO:0005794">
    <property type="term" value="C:Golgi apparatus"/>
    <property type="evidence" value="ECO:0007669"/>
    <property type="project" value="InterPro"/>
</dbReference>
<dbReference type="AlphaFoldDB" id="A0A087TZJ7"/>
<keyword evidence="2" id="KW-0813">Transport</keyword>
<dbReference type="Pfam" id="PF12352">
    <property type="entry name" value="V-SNARE_C"/>
    <property type="match status" value="1"/>
</dbReference>
<dbReference type="SUPFAM" id="SSF47661">
    <property type="entry name" value="t-snare proteins"/>
    <property type="match status" value="1"/>
</dbReference>
<dbReference type="PANTHER" id="PTHR21230:SF89">
    <property type="entry name" value="VESICLE TRANSPORT THROUGH INTERACTION WITH T-SNARES HOMOLOG 1B"/>
    <property type="match status" value="1"/>
</dbReference>
<accession>A0A087TZJ7</accession>
<organism evidence="12 13">
    <name type="scientific">Stegodyphus mimosarum</name>
    <name type="common">African social velvet spider</name>
    <dbReference type="NCBI Taxonomy" id="407821"/>
    <lineage>
        <taxon>Eukaryota</taxon>
        <taxon>Metazoa</taxon>
        <taxon>Ecdysozoa</taxon>
        <taxon>Arthropoda</taxon>
        <taxon>Chelicerata</taxon>
        <taxon>Arachnida</taxon>
        <taxon>Araneae</taxon>
        <taxon>Araneomorphae</taxon>
        <taxon>Entelegynae</taxon>
        <taxon>Eresoidea</taxon>
        <taxon>Eresidae</taxon>
        <taxon>Stegodyphus</taxon>
    </lineage>
</organism>
<comment type="subcellular location">
    <subcellularLocation>
        <location evidence="8">Endomembrane system</location>
        <topology evidence="8">Single-pass type IV membrane protein</topology>
    </subcellularLocation>
</comment>
<evidence type="ECO:0000259" key="11">
    <source>
        <dbReference type="Pfam" id="PF05008"/>
    </source>
</evidence>
<dbReference type="InterPro" id="IPR010989">
    <property type="entry name" value="SNARE"/>
</dbReference>
<feature type="domain" description="Vesicle transport v-SNARE N-terminal" evidence="11">
    <location>
        <begin position="1"/>
        <end position="92"/>
    </location>
</feature>
<dbReference type="OMA" id="YRRVMTN"/>
<dbReference type="GO" id="GO:0016236">
    <property type="term" value="P:macroautophagy"/>
    <property type="evidence" value="ECO:0007669"/>
    <property type="project" value="TreeGrafter"/>
</dbReference>
<evidence type="ECO:0000256" key="6">
    <source>
        <dbReference type="ARBA" id="ARBA00023054"/>
    </source>
</evidence>
<dbReference type="GO" id="GO:0000149">
    <property type="term" value="F:SNARE binding"/>
    <property type="evidence" value="ECO:0007669"/>
    <property type="project" value="TreeGrafter"/>
</dbReference>
<evidence type="ECO:0000256" key="5">
    <source>
        <dbReference type="ARBA" id="ARBA00022989"/>
    </source>
</evidence>
<keyword evidence="3 10" id="KW-0812">Transmembrane</keyword>
<proteinExistence type="inferred from homology"/>
<comment type="similarity">
    <text evidence="1">Belongs to the VTI1 family.</text>
</comment>
<dbReference type="GO" id="GO:0005829">
    <property type="term" value="C:cytosol"/>
    <property type="evidence" value="ECO:0007669"/>
    <property type="project" value="GOC"/>
</dbReference>
<keyword evidence="4" id="KW-0653">Protein transport</keyword>
<dbReference type="STRING" id="407821.A0A087TZJ7"/>
<dbReference type="GO" id="GO:0006896">
    <property type="term" value="P:Golgi to vacuole transport"/>
    <property type="evidence" value="ECO:0007669"/>
    <property type="project" value="TreeGrafter"/>
</dbReference>
<dbReference type="GO" id="GO:0005484">
    <property type="term" value="F:SNAP receptor activity"/>
    <property type="evidence" value="ECO:0007669"/>
    <property type="project" value="InterPro"/>
</dbReference>
<dbReference type="GO" id="GO:0042147">
    <property type="term" value="P:retrograde transport, endosome to Golgi"/>
    <property type="evidence" value="ECO:0007669"/>
    <property type="project" value="TreeGrafter"/>
</dbReference>
<evidence type="ECO:0000256" key="1">
    <source>
        <dbReference type="ARBA" id="ARBA00006108"/>
    </source>
</evidence>
<dbReference type="PIRSF" id="PIRSF028865">
    <property type="entry name" value="Membrin-2"/>
    <property type="match status" value="1"/>
</dbReference>
<dbReference type="Gene3D" id="1.20.5.110">
    <property type="match status" value="1"/>
</dbReference>
<dbReference type="EMBL" id="KK117461">
    <property type="protein sequence ID" value="KFM70536.1"/>
    <property type="molecule type" value="Genomic_DNA"/>
</dbReference>
<dbReference type="CDD" id="cd15890">
    <property type="entry name" value="SNARE_Vti1b"/>
    <property type="match status" value="1"/>
</dbReference>
<evidence type="ECO:0000256" key="4">
    <source>
        <dbReference type="ARBA" id="ARBA00022927"/>
    </source>
</evidence>
<dbReference type="OrthoDB" id="430637at2759"/>
<evidence type="ECO:0000256" key="8">
    <source>
        <dbReference type="ARBA" id="ARBA00046280"/>
    </source>
</evidence>
<dbReference type="GO" id="GO:0012507">
    <property type="term" value="C:ER to Golgi transport vesicle membrane"/>
    <property type="evidence" value="ECO:0007669"/>
    <property type="project" value="TreeGrafter"/>
</dbReference>
<evidence type="ECO:0000256" key="3">
    <source>
        <dbReference type="ARBA" id="ARBA00022692"/>
    </source>
</evidence>
<dbReference type="InterPro" id="IPR007705">
    <property type="entry name" value="Vesicle_trsprt_v-SNARE_N"/>
</dbReference>
<evidence type="ECO:0000256" key="7">
    <source>
        <dbReference type="ARBA" id="ARBA00023136"/>
    </source>
</evidence>
<dbReference type="GO" id="GO:0048280">
    <property type="term" value="P:vesicle fusion with Golgi apparatus"/>
    <property type="evidence" value="ECO:0007669"/>
    <property type="project" value="TreeGrafter"/>
</dbReference>
<name>A0A087TZJ7_STEMI</name>
<dbReference type="GO" id="GO:0006891">
    <property type="term" value="P:intra-Golgi vesicle-mediated transport"/>
    <property type="evidence" value="ECO:0007669"/>
    <property type="project" value="TreeGrafter"/>
</dbReference>
<dbReference type="InterPro" id="IPR038407">
    <property type="entry name" value="v-SNARE_N_sf"/>
</dbReference>
<dbReference type="FunFam" id="1.20.5.110:FF:000002">
    <property type="entry name" value="Vesicle transport through interaction with t-SNAREsB"/>
    <property type="match status" value="1"/>
</dbReference>
<dbReference type="GO" id="GO:0031902">
    <property type="term" value="C:late endosome membrane"/>
    <property type="evidence" value="ECO:0007669"/>
    <property type="project" value="TreeGrafter"/>
</dbReference>
<dbReference type="PANTHER" id="PTHR21230">
    <property type="entry name" value="VESICLE TRANSPORT V-SNARE PROTEIN VTI1-RELATED"/>
    <property type="match status" value="1"/>
</dbReference>
<evidence type="ECO:0000256" key="10">
    <source>
        <dbReference type="SAM" id="Phobius"/>
    </source>
</evidence>
<dbReference type="GO" id="GO:1903076">
    <property type="term" value="P:regulation of protein localization to plasma membrane"/>
    <property type="evidence" value="ECO:0007669"/>
    <property type="project" value="TreeGrafter"/>
</dbReference>
<dbReference type="Proteomes" id="UP000054359">
    <property type="component" value="Unassembled WGS sequence"/>
</dbReference>
<feature type="region of interest" description="Disordered" evidence="9">
    <location>
        <begin position="88"/>
        <end position="118"/>
    </location>
</feature>
<evidence type="ECO:0000313" key="12">
    <source>
        <dbReference type="EMBL" id="KFM70536.1"/>
    </source>
</evidence>
<protein>
    <submittedName>
        <fullName evidence="12">Vesicle transport through interaction with t-SNAREs-like protein 1B</fullName>
    </submittedName>
</protein>
<keyword evidence="6" id="KW-0175">Coiled coil</keyword>
<dbReference type="GO" id="GO:0006886">
    <property type="term" value="P:intracellular protein transport"/>
    <property type="evidence" value="ECO:0007669"/>
    <property type="project" value="InterPro"/>
</dbReference>
<dbReference type="SUPFAM" id="SSF58038">
    <property type="entry name" value="SNARE fusion complex"/>
    <property type="match status" value="1"/>
</dbReference>
<reference evidence="12 13" key="1">
    <citation type="submission" date="2013-11" db="EMBL/GenBank/DDBJ databases">
        <title>Genome sequencing of Stegodyphus mimosarum.</title>
        <authorList>
            <person name="Bechsgaard J."/>
        </authorList>
    </citation>
    <scope>NUCLEOTIDE SEQUENCE [LARGE SCALE GENOMIC DNA]</scope>
</reference>
<feature type="compositionally biased region" description="Low complexity" evidence="9">
    <location>
        <begin position="92"/>
        <end position="102"/>
    </location>
</feature>
<dbReference type="InterPro" id="IPR027027">
    <property type="entry name" value="GOSR2/Membrin/Bos1"/>
</dbReference>
<dbReference type="GO" id="GO:0005789">
    <property type="term" value="C:endoplasmic reticulum membrane"/>
    <property type="evidence" value="ECO:0007669"/>
    <property type="project" value="TreeGrafter"/>
</dbReference>
<dbReference type="Pfam" id="PF05008">
    <property type="entry name" value="V-SNARE"/>
    <property type="match status" value="1"/>
</dbReference>
<evidence type="ECO:0000313" key="13">
    <source>
        <dbReference type="Proteomes" id="UP000054359"/>
    </source>
</evidence>
<gene>
    <name evidence="12" type="ORF">X975_07789</name>
</gene>
<keyword evidence="7 10" id="KW-0472">Membrane</keyword>
<keyword evidence="13" id="KW-1185">Reference proteome</keyword>
<feature type="non-terminal residue" evidence="12">
    <location>
        <position position="226"/>
    </location>
</feature>
<evidence type="ECO:0000256" key="2">
    <source>
        <dbReference type="ARBA" id="ARBA00022448"/>
    </source>
</evidence>
<dbReference type="Gene3D" id="1.20.58.400">
    <property type="entry name" value="t-snare proteins"/>
    <property type="match status" value="1"/>
</dbReference>
<evidence type="ECO:0000256" key="9">
    <source>
        <dbReference type="SAM" id="MobiDB-lite"/>
    </source>
</evidence>
<dbReference type="GO" id="GO:0031201">
    <property type="term" value="C:SNARE complex"/>
    <property type="evidence" value="ECO:0007669"/>
    <property type="project" value="TreeGrafter"/>
</dbReference>
<feature type="transmembrane region" description="Helical" evidence="10">
    <location>
        <begin position="202"/>
        <end position="223"/>
    </location>
</feature>
<keyword evidence="5 10" id="KW-1133">Transmembrane helix</keyword>
<sequence length="226" mass="25694">MSSENFESLEDDFIAIKDSLTTKINDSLPKASGQAQKNLARDIQRELDDAYRLLDDLEEEVKAAPYPYRLQMNNRLKQYHQDLNALKKKLASSENSASSKRSQLLGSPNQSSNSFASNVAASNRGRLLQMNETIDRTTETVYRTQQIAAETDQIGIAVVDELGTQRESLIRTKERLVDTDANLTKSRKILRSMYRRVMTNKLILIVIIILEVAILGGVVYYKFFRK</sequence>